<evidence type="ECO:0000256" key="10">
    <source>
        <dbReference type="ARBA" id="ARBA00023136"/>
    </source>
</evidence>
<keyword evidence="10 13" id="KW-0472">Membrane</keyword>
<name>W9DTX0_METTI</name>
<dbReference type="InterPro" id="IPR007892">
    <property type="entry name" value="CHASE4"/>
</dbReference>
<dbReference type="EC" id="2.7.13.3" evidence="3"/>
<keyword evidence="4" id="KW-0597">Phosphoprotein</keyword>
<dbReference type="InterPro" id="IPR036097">
    <property type="entry name" value="HisK_dim/P_sf"/>
</dbReference>
<dbReference type="SMART" id="SM00304">
    <property type="entry name" value="HAMP"/>
    <property type="match status" value="1"/>
</dbReference>
<dbReference type="FunFam" id="3.30.565.10:FF:000010">
    <property type="entry name" value="Sensor histidine kinase RcsC"/>
    <property type="match status" value="1"/>
</dbReference>
<dbReference type="Pfam" id="PF00672">
    <property type="entry name" value="HAMP"/>
    <property type="match status" value="1"/>
</dbReference>
<dbReference type="SMART" id="SM00388">
    <property type="entry name" value="HisKA"/>
    <property type="match status" value="1"/>
</dbReference>
<evidence type="ECO:0000256" key="4">
    <source>
        <dbReference type="ARBA" id="ARBA00022553"/>
    </source>
</evidence>
<dbReference type="SMART" id="SM00086">
    <property type="entry name" value="PAC"/>
    <property type="match status" value="2"/>
</dbReference>
<dbReference type="OrthoDB" id="342253at2157"/>
<dbReference type="CDD" id="cd00082">
    <property type="entry name" value="HisKA"/>
    <property type="match status" value="1"/>
</dbReference>
<evidence type="ECO:0000256" key="11">
    <source>
        <dbReference type="ARBA" id="ARBA00023306"/>
    </source>
</evidence>
<comment type="subcellular location">
    <subcellularLocation>
        <location evidence="2">Membrane</location>
    </subcellularLocation>
</comment>
<feature type="transmembrane region" description="Helical" evidence="13">
    <location>
        <begin position="7"/>
        <end position="30"/>
    </location>
</feature>
<dbReference type="PROSITE" id="PS50109">
    <property type="entry name" value="HIS_KIN"/>
    <property type="match status" value="1"/>
</dbReference>
<dbReference type="CDD" id="cd00130">
    <property type="entry name" value="PAS"/>
    <property type="match status" value="1"/>
</dbReference>
<feature type="domain" description="PAC" evidence="16">
    <location>
        <begin position="568"/>
        <end position="619"/>
    </location>
</feature>
<evidence type="ECO:0000256" key="7">
    <source>
        <dbReference type="ARBA" id="ARBA00022777"/>
    </source>
</evidence>
<dbReference type="InterPro" id="IPR004358">
    <property type="entry name" value="Sig_transdc_His_kin-like_C"/>
</dbReference>
<evidence type="ECO:0000256" key="2">
    <source>
        <dbReference type="ARBA" id="ARBA00004370"/>
    </source>
</evidence>
<dbReference type="InterPro" id="IPR036890">
    <property type="entry name" value="HATPase_C_sf"/>
</dbReference>
<dbReference type="PRINTS" id="PR00344">
    <property type="entry name" value="BCTRLSENSOR"/>
</dbReference>
<dbReference type="Pfam" id="PF00512">
    <property type="entry name" value="HisKA"/>
    <property type="match status" value="1"/>
</dbReference>
<dbReference type="InterPro" id="IPR003660">
    <property type="entry name" value="HAMP_dom"/>
</dbReference>
<dbReference type="CDD" id="cd06225">
    <property type="entry name" value="HAMP"/>
    <property type="match status" value="1"/>
</dbReference>
<dbReference type="SUPFAM" id="SSF55874">
    <property type="entry name" value="ATPase domain of HSP90 chaperone/DNA topoisomerase II/histidine kinase"/>
    <property type="match status" value="1"/>
</dbReference>
<evidence type="ECO:0000259" key="17">
    <source>
        <dbReference type="PROSITE" id="PS50885"/>
    </source>
</evidence>
<evidence type="ECO:0000259" key="14">
    <source>
        <dbReference type="PROSITE" id="PS50109"/>
    </source>
</evidence>
<dbReference type="PROSITE" id="PS50885">
    <property type="entry name" value="HAMP"/>
    <property type="match status" value="1"/>
</dbReference>
<dbReference type="PANTHER" id="PTHR43047">
    <property type="entry name" value="TWO-COMPONENT HISTIDINE PROTEIN KINASE"/>
    <property type="match status" value="1"/>
</dbReference>
<keyword evidence="9" id="KW-0902">Two-component regulatory system</keyword>
<dbReference type="Gene3D" id="6.10.340.10">
    <property type="match status" value="1"/>
</dbReference>
<dbReference type="GO" id="GO:0005886">
    <property type="term" value="C:plasma membrane"/>
    <property type="evidence" value="ECO:0007669"/>
    <property type="project" value="TreeGrafter"/>
</dbReference>
<dbReference type="GO" id="GO:0005524">
    <property type="term" value="F:ATP binding"/>
    <property type="evidence" value="ECO:0007669"/>
    <property type="project" value="UniProtKB-KW"/>
</dbReference>
<dbReference type="InterPro" id="IPR000700">
    <property type="entry name" value="PAS-assoc_C"/>
</dbReference>
<dbReference type="STRING" id="1090322.MettiDRAFT_0284"/>
<evidence type="ECO:0000259" key="15">
    <source>
        <dbReference type="PROSITE" id="PS50112"/>
    </source>
</evidence>
<dbReference type="PROSITE" id="PS50113">
    <property type="entry name" value="PAC"/>
    <property type="match status" value="1"/>
</dbReference>
<keyword evidence="5" id="KW-0808">Transferase</keyword>
<dbReference type="InterPro" id="IPR005467">
    <property type="entry name" value="His_kinase_dom"/>
</dbReference>
<dbReference type="PANTHER" id="PTHR43047:SF72">
    <property type="entry name" value="OSMOSENSING HISTIDINE PROTEIN KINASE SLN1"/>
    <property type="match status" value="1"/>
</dbReference>
<feature type="transmembrane region" description="Helical" evidence="13">
    <location>
        <begin position="279"/>
        <end position="297"/>
    </location>
</feature>
<feature type="domain" description="HAMP" evidence="17">
    <location>
        <begin position="299"/>
        <end position="352"/>
    </location>
</feature>
<dbReference type="FunFam" id="1.10.287.130:FF:000038">
    <property type="entry name" value="Sensory transduction histidine kinase"/>
    <property type="match status" value="1"/>
</dbReference>
<comment type="catalytic activity">
    <reaction evidence="1">
        <text>ATP + protein L-histidine = ADP + protein N-phospho-L-histidine.</text>
        <dbReference type="EC" id="2.7.13.3"/>
    </reaction>
</comment>
<dbReference type="Pfam" id="PF13426">
    <property type="entry name" value="PAS_9"/>
    <property type="match status" value="2"/>
</dbReference>
<keyword evidence="19" id="KW-1185">Reference proteome</keyword>
<keyword evidence="6" id="KW-0547">Nucleotide-binding</keyword>
<keyword evidence="13" id="KW-1133">Transmembrane helix</keyword>
<dbReference type="InterPro" id="IPR003594">
    <property type="entry name" value="HATPase_dom"/>
</dbReference>
<sequence>MRIYNKTITILGIIFIFLFFLTASVTHYVFLTHTEEVESNVLQDNALRVQRAFENEVKHIDKNTYDWATWDDTYEFIQNRNNEYIKSNIDDIETLLTLDINFMLFYNKDGELVYGLACDLENEEEINLSPELLRDIENNSVLLNHTYIESSYSGIIELSNSTLIIASRPITKSDYGGPIQGTLITGRFLDESFIEPMEEQTLLPIDFQKLDSKNLPADYAAVKEQVLDDGYVTMIEEKNGFINAYFLVNDINGEPALIFKTKMERVIYKEGLATIYTTFYLSLIISITFAFLLLSLLNKNLISRITSLKNGIKEIDFNADIKSRLKKEGNDELSELADNINSMLDSLQEKSIIFQSTIESVSYGLIAFDRNAKVLFMNPEYRHIFNLPSYIGHETDGDTILKEILNLAENPEAVENEVNRRKYSTDSNRTLLKLRDGRTIQTYSIPLVINNEIYGRIYTHNDITEILLHEKELRNEINRREDAEEKLRLSEEKFSKIATSANDAIIMLNNEGKTIFWNEAATRMFGYSESEIIGQEVHSFIAPDKYIDDYKESFKIFTKTGHGEVVGNTIELEGKHKDGTEFPIELSLSSMQLSDGSWNAVAIIRDVTERKKIDEMEHEILERLTTIINNINSGILLIDKENKTIADVNPVAAKMIGLPKEEIIGNVCHKFVCNALENQCPIIDLRQKVDKSERILLDKDGNEIPVIKSVVSVKLKGKEYLVESFYDISGRKKVEEALINAKIAAEESDRSKSEFLTNMSHELRTPLNSIIGFSDMLLHIGDHDFNRKQTRYLNNISNSGKHLLEVINDILDISKIEAGRMDLSIEETNVVEIMDEIMKNVSSLVEQKNLTLEFEIEDDVTIIETDKLKFKQILYNLIGNAIKFTMEGGNIRVTAKRTLNMIEVAVTDTGIGIPEADQKDLFEPFRQVDSALSRNYQGSGLGLAIVKKYLEMQKGSIRVESEPDLGSSFIFELPIYNNS</sequence>
<protein>
    <recommendedName>
        <fullName evidence="3">histidine kinase</fullName>
        <ecNumber evidence="3">2.7.13.3</ecNumber>
    </recommendedName>
</protein>
<reference evidence="18 19" key="1">
    <citation type="submission" date="2013-08" db="EMBL/GenBank/DDBJ databases">
        <authorList>
            <consortium name="DOE Joint Genome Institute"/>
            <person name="Eisen J."/>
            <person name="Huntemann M."/>
            <person name="Han J."/>
            <person name="Chen A."/>
            <person name="Kyrpides N."/>
            <person name="Mavromatis K."/>
            <person name="Markowitz V."/>
            <person name="Palaniappan K."/>
            <person name="Ivanova N."/>
            <person name="Schaumberg A."/>
            <person name="Pati A."/>
            <person name="Liolios K."/>
            <person name="Nordberg H.P."/>
            <person name="Cantor M.N."/>
            <person name="Hua S.X."/>
            <person name="Woyke T."/>
        </authorList>
    </citation>
    <scope>NUCLEOTIDE SEQUENCE [LARGE SCALE GENOMIC DNA]</scope>
    <source>
        <strain evidence="18 19">DSM 2278</strain>
    </source>
</reference>
<evidence type="ECO:0000259" key="16">
    <source>
        <dbReference type="PROSITE" id="PS50113"/>
    </source>
</evidence>
<evidence type="ECO:0000256" key="5">
    <source>
        <dbReference type="ARBA" id="ARBA00022679"/>
    </source>
</evidence>
<dbReference type="AlphaFoldDB" id="W9DTX0"/>
<dbReference type="Pfam" id="PF05228">
    <property type="entry name" value="CHASE4"/>
    <property type="match status" value="1"/>
</dbReference>
<accession>W9DTX0</accession>
<feature type="domain" description="PAS" evidence="15">
    <location>
        <begin position="620"/>
        <end position="666"/>
    </location>
</feature>
<dbReference type="EMBL" id="AZAJ01000001">
    <property type="protein sequence ID" value="ETA66881.1"/>
    <property type="molecule type" value="Genomic_DNA"/>
</dbReference>
<keyword evidence="12" id="KW-0175">Coiled coil</keyword>
<dbReference type="SMART" id="SM00091">
    <property type="entry name" value="PAS"/>
    <property type="match status" value="3"/>
</dbReference>
<evidence type="ECO:0000256" key="12">
    <source>
        <dbReference type="SAM" id="Coils"/>
    </source>
</evidence>
<evidence type="ECO:0000256" key="1">
    <source>
        <dbReference type="ARBA" id="ARBA00000085"/>
    </source>
</evidence>
<keyword evidence="7" id="KW-0418">Kinase</keyword>
<evidence type="ECO:0000256" key="13">
    <source>
        <dbReference type="SAM" id="Phobius"/>
    </source>
</evidence>
<dbReference type="Gene3D" id="3.30.565.10">
    <property type="entry name" value="Histidine kinase-like ATPase, C-terminal domain"/>
    <property type="match status" value="1"/>
</dbReference>
<evidence type="ECO:0000256" key="9">
    <source>
        <dbReference type="ARBA" id="ARBA00023012"/>
    </source>
</evidence>
<dbReference type="Proteomes" id="UP000019483">
    <property type="component" value="Unassembled WGS sequence"/>
</dbReference>
<dbReference type="InterPro" id="IPR000014">
    <property type="entry name" value="PAS"/>
</dbReference>
<dbReference type="InterPro" id="IPR035965">
    <property type="entry name" value="PAS-like_dom_sf"/>
</dbReference>
<evidence type="ECO:0000313" key="18">
    <source>
        <dbReference type="EMBL" id="ETA66881.1"/>
    </source>
</evidence>
<comment type="caution">
    <text evidence="18">The sequence shown here is derived from an EMBL/GenBank/DDBJ whole genome shotgun (WGS) entry which is preliminary data.</text>
</comment>
<evidence type="ECO:0000256" key="8">
    <source>
        <dbReference type="ARBA" id="ARBA00022840"/>
    </source>
</evidence>
<dbReference type="Gene3D" id="3.30.450.20">
    <property type="entry name" value="PAS domain"/>
    <property type="match status" value="3"/>
</dbReference>
<dbReference type="GO" id="GO:0009927">
    <property type="term" value="F:histidine phosphotransfer kinase activity"/>
    <property type="evidence" value="ECO:0007669"/>
    <property type="project" value="TreeGrafter"/>
</dbReference>
<dbReference type="GO" id="GO:0000155">
    <property type="term" value="F:phosphorelay sensor kinase activity"/>
    <property type="evidence" value="ECO:0007669"/>
    <property type="project" value="InterPro"/>
</dbReference>
<feature type="domain" description="PAS" evidence="15">
    <location>
        <begin position="490"/>
        <end position="544"/>
    </location>
</feature>
<dbReference type="PROSITE" id="PS50112">
    <property type="entry name" value="PAS"/>
    <property type="match status" value="2"/>
</dbReference>
<dbReference type="InterPro" id="IPR003661">
    <property type="entry name" value="HisK_dim/P_dom"/>
</dbReference>
<feature type="domain" description="Histidine kinase" evidence="14">
    <location>
        <begin position="758"/>
        <end position="977"/>
    </location>
</feature>
<evidence type="ECO:0000256" key="3">
    <source>
        <dbReference type="ARBA" id="ARBA00012438"/>
    </source>
</evidence>
<dbReference type="CDD" id="cd16922">
    <property type="entry name" value="HATPase_EvgS-ArcB-TorS-like"/>
    <property type="match status" value="1"/>
</dbReference>
<dbReference type="SUPFAM" id="SSF47384">
    <property type="entry name" value="Homodimeric domain of signal transducing histidine kinase"/>
    <property type="match status" value="1"/>
</dbReference>
<dbReference type="InterPro" id="IPR001610">
    <property type="entry name" value="PAC"/>
</dbReference>
<dbReference type="Pfam" id="PF13188">
    <property type="entry name" value="PAS_8"/>
    <property type="match status" value="1"/>
</dbReference>
<dbReference type="Gene3D" id="1.10.287.130">
    <property type="match status" value="1"/>
</dbReference>
<dbReference type="Pfam" id="PF02518">
    <property type="entry name" value="HATPase_c"/>
    <property type="match status" value="1"/>
</dbReference>
<proteinExistence type="predicted"/>
<keyword evidence="8" id="KW-0067">ATP-binding</keyword>
<keyword evidence="11" id="KW-0131">Cell cycle</keyword>
<organism evidence="18 19">
    <name type="scientific">Methanolobus tindarius DSM 2278</name>
    <dbReference type="NCBI Taxonomy" id="1090322"/>
    <lineage>
        <taxon>Archaea</taxon>
        <taxon>Methanobacteriati</taxon>
        <taxon>Methanobacteriota</taxon>
        <taxon>Stenosarchaea group</taxon>
        <taxon>Methanomicrobia</taxon>
        <taxon>Methanosarcinales</taxon>
        <taxon>Methanosarcinaceae</taxon>
        <taxon>Methanolobus</taxon>
    </lineage>
</organism>
<evidence type="ECO:0000313" key="19">
    <source>
        <dbReference type="Proteomes" id="UP000019483"/>
    </source>
</evidence>
<keyword evidence="13" id="KW-0812">Transmembrane</keyword>
<dbReference type="SMART" id="SM00387">
    <property type="entry name" value="HATPase_c"/>
    <property type="match status" value="1"/>
</dbReference>
<dbReference type="NCBIfam" id="TIGR00229">
    <property type="entry name" value="sensory_box"/>
    <property type="match status" value="2"/>
</dbReference>
<dbReference type="RefSeq" id="WP_023844017.1">
    <property type="nucleotide sequence ID" value="NZ_AZAJ01000001.1"/>
</dbReference>
<dbReference type="SUPFAM" id="SSF55785">
    <property type="entry name" value="PYP-like sensor domain (PAS domain)"/>
    <property type="match status" value="3"/>
</dbReference>
<feature type="coiled-coil region" evidence="12">
    <location>
        <begin position="466"/>
        <end position="493"/>
    </location>
</feature>
<evidence type="ECO:0000256" key="6">
    <source>
        <dbReference type="ARBA" id="ARBA00022741"/>
    </source>
</evidence>
<gene>
    <name evidence="18" type="ORF">MettiDRAFT_0284</name>
</gene>